<dbReference type="Proteomes" id="UP000291116">
    <property type="component" value="Unassembled WGS sequence"/>
</dbReference>
<dbReference type="PROSITE" id="PS51257">
    <property type="entry name" value="PROKAR_LIPOPROTEIN"/>
    <property type="match status" value="1"/>
</dbReference>
<dbReference type="OrthoDB" id="47855at2759"/>
<name>A0A448Z953_9STRA</name>
<sequence length="615" mass="68865">MMYHTKPHFYRQLLLLLVVAAATFSCRISNGLVSSFAPVVSIVPRLLLSSSVSCESGRSICLRARSSSSNDNESDEEDEDKMVSDFFFNISKSNLDSSNKNGRTSMDAGIQEMVSGGTSSDYFYSFDGSTDFPLDDSSGDQAHSENSNSDVVMVVDWECLLDALPYHVELGIHAARTVWPHLNDLCNFDTDRQWLENKLYAMSHVLGCPSDGPPRHEGHRHVACEFALATRLILEEQALDRNESTGKNGKYSRKFHPRSEINGSDKFQEESRSRRPLTAGELAVNWREFIRSTLIVKYSRGPDGKLKKTEPTLELEQAIEEYLTTPSSSESKPSFASKPFLPLFPQTKFALRNSSTKIVIRISHRFDNELVARKLNKQLQLGPHERIAKTYKPENAIRRLFLNEDKNLVLLLSPEHYNDDGNGIGNSKKYDNGSHQNHATEESCLRSIMKFAHQCSNRYQEKGEVEDVTTRTATTITRSPCIVWVDSSWHRLQTLVPVFGDAIPSLKNGKKNTAECTVIAAEDRSPGTGEEDDGDEDRTIAPSSSVWLSLYLAEWPSIDSSTSASETARATILSTTFSENHQAAMVYPWTDCLSWDDAEDILLPADWGLSDTAFQ</sequence>
<gene>
    <name evidence="2" type="ORF">PSNMU_V1.4_AUG-EV-PASAV3_0054060</name>
</gene>
<keyword evidence="3" id="KW-1185">Reference proteome</keyword>
<evidence type="ECO:0000313" key="2">
    <source>
        <dbReference type="EMBL" id="VEU38583.1"/>
    </source>
</evidence>
<evidence type="ECO:0000313" key="3">
    <source>
        <dbReference type="Proteomes" id="UP000291116"/>
    </source>
</evidence>
<protein>
    <submittedName>
        <fullName evidence="2">Uncharacterized protein</fullName>
    </submittedName>
</protein>
<proteinExistence type="predicted"/>
<dbReference type="AlphaFoldDB" id="A0A448Z953"/>
<evidence type="ECO:0000256" key="1">
    <source>
        <dbReference type="SAM" id="MobiDB-lite"/>
    </source>
</evidence>
<reference evidence="2 3" key="1">
    <citation type="submission" date="2019-01" db="EMBL/GenBank/DDBJ databases">
        <authorList>
            <person name="Ferrante I. M."/>
        </authorList>
    </citation>
    <scope>NUCLEOTIDE SEQUENCE [LARGE SCALE GENOMIC DNA]</scope>
    <source>
        <strain evidence="2 3">B856</strain>
    </source>
</reference>
<dbReference type="EMBL" id="CAACVS010000175">
    <property type="protein sequence ID" value="VEU38583.1"/>
    <property type="molecule type" value="Genomic_DNA"/>
</dbReference>
<accession>A0A448Z953</accession>
<feature type="region of interest" description="Disordered" evidence="1">
    <location>
        <begin position="243"/>
        <end position="274"/>
    </location>
</feature>
<organism evidence="2 3">
    <name type="scientific">Pseudo-nitzschia multistriata</name>
    <dbReference type="NCBI Taxonomy" id="183589"/>
    <lineage>
        <taxon>Eukaryota</taxon>
        <taxon>Sar</taxon>
        <taxon>Stramenopiles</taxon>
        <taxon>Ochrophyta</taxon>
        <taxon>Bacillariophyta</taxon>
        <taxon>Bacillariophyceae</taxon>
        <taxon>Bacillariophycidae</taxon>
        <taxon>Bacillariales</taxon>
        <taxon>Bacillariaceae</taxon>
        <taxon>Pseudo-nitzschia</taxon>
    </lineage>
</organism>